<feature type="transmembrane region" description="Helical" evidence="1">
    <location>
        <begin position="197"/>
        <end position="219"/>
    </location>
</feature>
<name>A0A0R2FBQ0_9LACO</name>
<feature type="signal peptide" evidence="2">
    <location>
        <begin position="1"/>
        <end position="22"/>
    </location>
</feature>
<feature type="transmembrane region" description="Helical" evidence="1">
    <location>
        <begin position="138"/>
        <end position="158"/>
    </location>
</feature>
<evidence type="ECO:0008006" key="5">
    <source>
        <dbReference type="Google" id="ProtNLM"/>
    </source>
</evidence>
<organism evidence="3 4">
    <name type="scientific">Lacticaseibacillus camelliae DSM 22697 = JCM 13995</name>
    <dbReference type="NCBI Taxonomy" id="1423730"/>
    <lineage>
        <taxon>Bacteria</taxon>
        <taxon>Bacillati</taxon>
        <taxon>Bacillota</taxon>
        <taxon>Bacilli</taxon>
        <taxon>Lactobacillales</taxon>
        <taxon>Lactobacillaceae</taxon>
        <taxon>Lacticaseibacillus</taxon>
    </lineage>
</organism>
<feature type="chain" id="PRO_5006416895" description="Integral membrane protein" evidence="2">
    <location>
        <begin position="23"/>
        <end position="295"/>
    </location>
</feature>
<keyword evidence="4" id="KW-1185">Reference proteome</keyword>
<evidence type="ECO:0000256" key="2">
    <source>
        <dbReference type="SAM" id="SignalP"/>
    </source>
</evidence>
<evidence type="ECO:0000313" key="3">
    <source>
        <dbReference type="EMBL" id="KRN25827.1"/>
    </source>
</evidence>
<reference evidence="3 4" key="1">
    <citation type="journal article" date="2015" name="Genome Announc.">
        <title>Expanding the biotechnology potential of lactobacilli through comparative genomics of 213 strains and associated genera.</title>
        <authorList>
            <person name="Sun Z."/>
            <person name="Harris H.M."/>
            <person name="McCann A."/>
            <person name="Guo C."/>
            <person name="Argimon S."/>
            <person name="Zhang W."/>
            <person name="Yang X."/>
            <person name="Jeffery I.B."/>
            <person name="Cooney J.C."/>
            <person name="Kagawa T.F."/>
            <person name="Liu W."/>
            <person name="Song Y."/>
            <person name="Salvetti E."/>
            <person name="Wrobel A."/>
            <person name="Rasinkangas P."/>
            <person name="Parkhill J."/>
            <person name="Rea M.C."/>
            <person name="O'Sullivan O."/>
            <person name="Ritari J."/>
            <person name="Douillard F.P."/>
            <person name="Paul Ross R."/>
            <person name="Yang R."/>
            <person name="Briner A.E."/>
            <person name="Felis G.E."/>
            <person name="de Vos W.M."/>
            <person name="Barrangou R."/>
            <person name="Klaenhammer T.R."/>
            <person name="Caufield P.W."/>
            <person name="Cui Y."/>
            <person name="Zhang H."/>
            <person name="O'Toole P.W."/>
        </authorList>
    </citation>
    <scope>NUCLEOTIDE SEQUENCE [LARGE SCALE GENOMIC DNA]</scope>
    <source>
        <strain evidence="3 4">DSM 22697</strain>
    </source>
</reference>
<feature type="transmembrane region" description="Helical" evidence="1">
    <location>
        <begin position="106"/>
        <end position="126"/>
    </location>
</feature>
<feature type="transmembrane region" description="Helical" evidence="1">
    <location>
        <begin position="164"/>
        <end position="185"/>
    </location>
</feature>
<feature type="transmembrane region" description="Helical" evidence="1">
    <location>
        <begin position="46"/>
        <end position="71"/>
    </location>
</feature>
<gene>
    <name evidence="3" type="ORF">FC75_GL002369</name>
</gene>
<dbReference type="Proteomes" id="UP000050865">
    <property type="component" value="Unassembled WGS sequence"/>
</dbReference>
<keyword evidence="1" id="KW-0472">Membrane</keyword>
<proteinExistence type="predicted"/>
<protein>
    <recommendedName>
        <fullName evidence="5">Integral membrane protein</fullName>
    </recommendedName>
</protein>
<evidence type="ECO:0000256" key="1">
    <source>
        <dbReference type="SAM" id="Phobius"/>
    </source>
</evidence>
<accession>A0A0R2FBQ0</accession>
<feature type="transmembrane region" description="Helical" evidence="1">
    <location>
        <begin position="83"/>
        <end position="100"/>
    </location>
</feature>
<dbReference type="EMBL" id="AYZJ01000004">
    <property type="protein sequence ID" value="KRN25827.1"/>
    <property type="molecule type" value="Genomic_DNA"/>
</dbReference>
<keyword evidence="1" id="KW-0812">Transmembrane</keyword>
<comment type="caution">
    <text evidence="3">The sequence shown here is derived from an EMBL/GenBank/DDBJ whole genome shotgun (WGS) entry which is preliminary data.</text>
</comment>
<keyword evidence="1" id="KW-1133">Transmembrane helix</keyword>
<evidence type="ECO:0000313" key="4">
    <source>
        <dbReference type="Proteomes" id="UP000050865"/>
    </source>
</evidence>
<keyword evidence="2" id="KW-0732">Signal</keyword>
<dbReference type="AlphaFoldDB" id="A0A0R2FBQ0"/>
<dbReference type="PATRIC" id="fig|1423730.4.peg.2457"/>
<sequence length="295" mass="34064">MVLATSLIGALLMFINPAYMNAAENTDGYKKISFSFTYLVQKIYSVMIPNMFTNYAWLLLLVAFTLGALFLGKKDTKSYKDWISWWLVSAYPVYVLFFYGKMQFGSAVLTGYLLIAFTIVYFLALLELIFKCLEGVKLRLGLIVTISIGAVSAPLLMADPIGPRSFYGTFIFWVLLELLLLLAVAERKPHWQPMLGTLGNSVALTAMLFYLLTFSYSYYGQINRQRMIDRAIETNQKVLRLPDLPNKQFVWKTSTNEPTWNARFKNFYHIPKRIKVIFPQTPDYAEYRQQIEEKK</sequence>